<dbReference type="NCBIfam" id="TIGR01272">
    <property type="entry name" value="gluP"/>
    <property type="match status" value="1"/>
</dbReference>
<feature type="transmembrane region" description="Helical" evidence="11">
    <location>
        <begin position="115"/>
        <end position="135"/>
    </location>
</feature>
<dbReference type="AlphaFoldDB" id="A0A512AS40"/>
<evidence type="ECO:0000259" key="12">
    <source>
        <dbReference type="PROSITE" id="PS50850"/>
    </source>
</evidence>
<feature type="transmembrane region" description="Helical" evidence="11">
    <location>
        <begin position="188"/>
        <end position="208"/>
    </location>
</feature>
<dbReference type="GO" id="GO:0055056">
    <property type="term" value="F:D-glucose transmembrane transporter activity"/>
    <property type="evidence" value="ECO:0007669"/>
    <property type="project" value="InterPro"/>
</dbReference>
<evidence type="ECO:0000256" key="5">
    <source>
        <dbReference type="ARBA" id="ARBA00022475"/>
    </source>
</evidence>
<dbReference type="Proteomes" id="UP000321532">
    <property type="component" value="Unassembled WGS sequence"/>
</dbReference>
<comment type="caution">
    <text evidence="13">The sequence shown here is derived from an EMBL/GenBank/DDBJ whole genome shotgun (WGS) entry which is preliminary data.</text>
</comment>
<sequence length="421" mass="44810">MANAPLQPVVLTESGNQQKANYTLALVTLAVLYFMNGFITCLNDTLVPFFKKGFTLTYAQSSLVQFYFFLTYGLMSFPAGKIVERIGYKKGMVLGFAIAAVGATLFLPASWLHLYGLFLAALFILAIGIVVLQVASNPYITILGPARTASSRLTLIQAVGSIGTTAAPLFGAHYILSRLSESASSSEALRVPYVGIALVLLAIAAVVYKLKLPEVTAAAPTTVNSSTKGPTSVFSFRNLNFGAWAIFAYVGAEVSIGTFLTNYIADTLQVSESQANSYVAFYWGSMLVGRLIGAYLLKVLRPASVLNACALVAILLVLVSVSTTGKLAIWSMIAVGFCNSVMFAIIFSLSVHGLGRFTTQASGILSTAIVGGAVISYAQGLLKDNATWAIAFLVPVACYIYILFFGLNGYKPKMKAGPEQD</sequence>
<dbReference type="PROSITE" id="PS50850">
    <property type="entry name" value="MFS"/>
    <property type="match status" value="1"/>
</dbReference>
<dbReference type="Gene3D" id="1.20.1250.20">
    <property type="entry name" value="MFS general substrate transporter like domains"/>
    <property type="match status" value="2"/>
</dbReference>
<keyword evidence="8 11" id="KW-0812">Transmembrane</keyword>
<dbReference type="Pfam" id="PF07690">
    <property type="entry name" value="MFS_1"/>
    <property type="match status" value="1"/>
</dbReference>
<keyword evidence="14" id="KW-1185">Reference proteome</keyword>
<dbReference type="InterPro" id="IPR011701">
    <property type="entry name" value="MFS"/>
</dbReference>
<dbReference type="InterPro" id="IPR020846">
    <property type="entry name" value="MFS_dom"/>
</dbReference>
<evidence type="ECO:0000256" key="6">
    <source>
        <dbReference type="ARBA" id="ARBA00022519"/>
    </source>
</evidence>
<feature type="transmembrane region" description="Helical" evidence="11">
    <location>
        <begin position="277"/>
        <end position="297"/>
    </location>
</feature>
<feature type="domain" description="Major facilitator superfamily (MFS) profile" evidence="12">
    <location>
        <begin position="25"/>
        <end position="414"/>
    </location>
</feature>
<protein>
    <submittedName>
        <fullName evidence="13">Glucose/galactose MFS transporter</fullName>
    </submittedName>
</protein>
<feature type="transmembrane region" description="Helical" evidence="11">
    <location>
        <begin position="241"/>
        <end position="265"/>
    </location>
</feature>
<feature type="transmembrane region" description="Helical" evidence="11">
    <location>
        <begin position="155"/>
        <end position="176"/>
    </location>
</feature>
<dbReference type="EMBL" id="BJYS01000001">
    <property type="protein sequence ID" value="GEO02516.1"/>
    <property type="molecule type" value="Genomic_DNA"/>
</dbReference>
<feature type="transmembrane region" description="Helical" evidence="11">
    <location>
        <begin position="327"/>
        <end position="349"/>
    </location>
</feature>
<keyword evidence="4" id="KW-0813">Transport</keyword>
<dbReference type="InterPro" id="IPR050375">
    <property type="entry name" value="MFS_TsgA-like"/>
</dbReference>
<dbReference type="OrthoDB" id="9795150at2"/>
<dbReference type="GO" id="GO:0005886">
    <property type="term" value="C:plasma membrane"/>
    <property type="evidence" value="ECO:0007669"/>
    <property type="project" value="UniProtKB-SubCell"/>
</dbReference>
<feature type="transmembrane region" description="Helical" evidence="11">
    <location>
        <begin position="59"/>
        <end position="79"/>
    </location>
</feature>
<dbReference type="CDD" id="cd17394">
    <property type="entry name" value="MFS_FucP_like"/>
    <property type="match status" value="1"/>
</dbReference>
<evidence type="ECO:0000256" key="1">
    <source>
        <dbReference type="ARBA" id="ARBA00003321"/>
    </source>
</evidence>
<dbReference type="InterPro" id="IPR005964">
    <property type="entry name" value="Glc/Gal_transptr_bac"/>
</dbReference>
<keyword evidence="9 11" id="KW-1133">Transmembrane helix</keyword>
<gene>
    <name evidence="13" type="primary">gluP</name>
    <name evidence="13" type="ORF">AAE02nite_01800</name>
</gene>
<proteinExistence type="inferred from homology"/>
<feature type="transmembrane region" description="Helical" evidence="11">
    <location>
        <begin position="304"/>
        <end position="321"/>
    </location>
</feature>
<evidence type="ECO:0000313" key="13">
    <source>
        <dbReference type="EMBL" id="GEO02516.1"/>
    </source>
</evidence>
<dbReference type="InterPro" id="IPR036259">
    <property type="entry name" value="MFS_trans_sf"/>
</dbReference>
<evidence type="ECO:0000256" key="8">
    <source>
        <dbReference type="ARBA" id="ARBA00022692"/>
    </source>
</evidence>
<comment type="subcellular location">
    <subcellularLocation>
        <location evidence="2">Cell inner membrane</location>
        <topology evidence="2">Multi-pass membrane protein</topology>
    </subcellularLocation>
</comment>
<dbReference type="GO" id="GO:1904659">
    <property type="term" value="P:D-glucose transmembrane transport"/>
    <property type="evidence" value="ECO:0007669"/>
    <property type="project" value="InterPro"/>
</dbReference>
<evidence type="ECO:0000256" key="10">
    <source>
        <dbReference type="ARBA" id="ARBA00023136"/>
    </source>
</evidence>
<keyword evidence="10 11" id="KW-0472">Membrane</keyword>
<feature type="transmembrane region" description="Helical" evidence="11">
    <location>
        <begin position="361"/>
        <end position="380"/>
    </location>
</feature>
<name>A0A512AS40_9BACT</name>
<keyword evidence="5" id="KW-1003">Cell membrane</keyword>
<keyword evidence="6" id="KW-0997">Cell inner membrane</keyword>
<dbReference type="SUPFAM" id="SSF103473">
    <property type="entry name" value="MFS general substrate transporter"/>
    <property type="match status" value="1"/>
</dbReference>
<feature type="transmembrane region" description="Helical" evidence="11">
    <location>
        <begin position="20"/>
        <end position="39"/>
    </location>
</feature>
<evidence type="ECO:0000313" key="14">
    <source>
        <dbReference type="Proteomes" id="UP000321532"/>
    </source>
</evidence>
<dbReference type="PANTHER" id="PTHR43702:SF3">
    <property type="entry name" value="PROTEIN TSGA"/>
    <property type="match status" value="1"/>
</dbReference>
<dbReference type="PANTHER" id="PTHR43702">
    <property type="entry name" value="L-FUCOSE-PROTON SYMPORTER"/>
    <property type="match status" value="1"/>
</dbReference>
<feature type="transmembrane region" description="Helical" evidence="11">
    <location>
        <begin position="91"/>
        <end position="109"/>
    </location>
</feature>
<accession>A0A512AS40</accession>
<feature type="transmembrane region" description="Helical" evidence="11">
    <location>
        <begin position="386"/>
        <end position="407"/>
    </location>
</feature>
<comment type="function">
    <text evidence="1">Intake of glucose and galactose.</text>
</comment>
<reference evidence="13 14" key="1">
    <citation type="submission" date="2019-07" db="EMBL/GenBank/DDBJ databases">
        <title>Whole genome shotgun sequence of Adhaeribacter aerolatus NBRC 106133.</title>
        <authorList>
            <person name="Hosoyama A."/>
            <person name="Uohara A."/>
            <person name="Ohji S."/>
            <person name="Ichikawa N."/>
        </authorList>
    </citation>
    <scope>NUCLEOTIDE SEQUENCE [LARGE SCALE GENOMIC DNA]</scope>
    <source>
        <strain evidence="13 14">NBRC 106133</strain>
    </source>
</reference>
<keyword evidence="7" id="KW-0762">Sugar transport</keyword>
<comment type="similarity">
    <text evidence="3">Belongs to the major facilitator superfamily. FHS transporter (TC 2.A.1.7) family.</text>
</comment>
<evidence type="ECO:0000256" key="2">
    <source>
        <dbReference type="ARBA" id="ARBA00004429"/>
    </source>
</evidence>
<evidence type="ECO:0000256" key="9">
    <source>
        <dbReference type="ARBA" id="ARBA00022989"/>
    </source>
</evidence>
<organism evidence="13 14">
    <name type="scientific">Adhaeribacter aerolatus</name>
    <dbReference type="NCBI Taxonomy" id="670289"/>
    <lineage>
        <taxon>Bacteria</taxon>
        <taxon>Pseudomonadati</taxon>
        <taxon>Bacteroidota</taxon>
        <taxon>Cytophagia</taxon>
        <taxon>Cytophagales</taxon>
        <taxon>Hymenobacteraceae</taxon>
        <taxon>Adhaeribacter</taxon>
    </lineage>
</organism>
<evidence type="ECO:0000256" key="7">
    <source>
        <dbReference type="ARBA" id="ARBA00022597"/>
    </source>
</evidence>
<evidence type="ECO:0000256" key="4">
    <source>
        <dbReference type="ARBA" id="ARBA00022448"/>
    </source>
</evidence>
<evidence type="ECO:0000256" key="3">
    <source>
        <dbReference type="ARBA" id="ARBA00009120"/>
    </source>
</evidence>
<dbReference type="RefSeq" id="WP_146894556.1">
    <property type="nucleotide sequence ID" value="NZ_BJYS01000001.1"/>
</dbReference>
<evidence type="ECO:0000256" key="11">
    <source>
        <dbReference type="SAM" id="Phobius"/>
    </source>
</evidence>
<dbReference type="GO" id="GO:0005354">
    <property type="term" value="F:galactose transmembrane transporter activity"/>
    <property type="evidence" value="ECO:0007669"/>
    <property type="project" value="InterPro"/>
</dbReference>